<accession>A0AAE6P090</accession>
<evidence type="ECO:0000313" key="1">
    <source>
        <dbReference type="EMBL" id="QFR58601.1"/>
    </source>
</evidence>
<reference evidence="1" key="1">
    <citation type="submission" date="2019-08" db="EMBL/GenBank/DDBJ databases">
        <title>Sus scorfa domesticus a preclinical model for human phage therapy.</title>
        <authorList>
            <person name="Colom J."/>
            <person name="Baig A."/>
            <person name="Barrow P."/>
            <person name="Atterbury R."/>
        </authorList>
    </citation>
    <scope>NUCLEOTIDE SEQUENCE</scope>
</reference>
<evidence type="ECO:0000313" key="2">
    <source>
        <dbReference type="Proteomes" id="UP000827870"/>
    </source>
</evidence>
<gene>
    <name evidence="1" type="ORF">P4331_6</name>
</gene>
<protein>
    <submittedName>
        <fullName evidence="1">Uncharacterized protein</fullName>
    </submittedName>
</protein>
<organism evidence="1 2">
    <name type="scientific">Escherichia phage vB_EcolP_P433.1</name>
    <dbReference type="NCBI Taxonomy" id="2653657"/>
    <lineage>
        <taxon>Viruses</taxon>
        <taxon>Duplodnaviria</taxon>
        <taxon>Heunggongvirae</taxon>
        <taxon>Uroviricota</taxon>
        <taxon>Caudoviricetes</taxon>
        <taxon>Autographivirales</taxon>
        <taxon>Autosignataviridae</taxon>
        <taxon>Molineuxvirinae</taxon>
        <taxon>Rodentiumvirus</taxon>
        <taxon>Rodentiumvirus PP433</taxon>
    </lineage>
</organism>
<dbReference type="EMBL" id="MN384978">
    <property type="protein sequence ID" value="QFR58601.1"/>
    <property type="molecule type" value="Genomic_DNA"/>
</dbReference>
<proteinExistence type="predicted"/>
<sequence>MVIPHLISNTTAYTGYTKQIVKEQGNLVTYRLAMLPPDGCNVLRVIACVNTKFH</sequence>
<keyword evidence="2" id="KW-1185">Reference proteome</keyword>
<dbReference type="Proteomes" id="UP000827870">
    <property type="component" value="Segment"/>
</dbReference>
<name>A0AAE6P090_9CAUD</name>